<reference evidence="2 3" key="1">
    <citation type="submission" date="2021-06" db="EMBL/GenBank/DDBJ databases">
        <title>Microbial metabolic specificity influences pelagic lipid remineralization.</title>
        <authorList>
            <person name="Behrendt L."/>
            <person name="Hunter J.E."/>
            <person name="Alcolombri U."/>
            <person name="Smriga S."/>
            <person name="Mincer T."/>
            <person name="Lowenstein D.P."/>
            <person name="Peaudecerf F.J."/>
            <person name="Fernandez V.I."/>
            <person name="Fredricks H."/>
            <person name="Almblad H."/>
            <person name="Harrison J.J."/>
            <person name="Stocker R."/>
            <person name="Van Mooy B.A.S."/>
        </authorList>
    </citation>
    <scope>NUCLEOTIDE SEQUENCE [LARGE SCALE GENOMIC DNA]</scope>
    <source>
        <strain evidence="2 3">HP15-B</strain>
    </source>
</reference>
<sequence length="389" mass="44209">MYRISELAAQLNLSRSTLLYYEKKGLITGKRQSNGYRFYGEKDLQRLRLLQQLQAGGLSLQECKDCLDGKLDRGMLQRRMVQLNAEIEAKQRASRLLSALLGKGSLRAWHQVTDRVAPDAYLDWIKQQGFSERQALHLKWLSKDMNQHDQYMADFMAVFQGLDRWGPGSEEDTVKALARVPIVPTQVVDIGCGKGLATIILAEKTKAQVVAVDNEASAIEALKQRLVEQGLQDRVRTECASMTDLPFQTGSFDLAWAEASAYVMGFEKALTTWKKLLKPKGCIVVNDLVWLTDTPSQTAVDFWHQEYPDMQSVTLREQQIRRAGYTVIDHFSLSQQAWANCYEPLRSRLNELKPQMAESTALADIDREIGIIDQYLGEFGYEMFILQVD</sequence>
<proteinExistence type="predicted"/>
<keyword evidence="3" id="KW-1185">Reference proteome</keyword>
<dbReference type="CDD" id="cd02440">
    <property type="entry name" value="AdoMet_MTases"/>
    <property type="match status" value="1"/>
</dbReference>
<dbReference type="PROSITE" id="PS50937">
    <property type="entry name" value="HTH_MERR_2"/>
    <property type="match status" value="1"/>
</dbReference>
<dbReference type="InterPro" id="IPR000551">
    <property type="entry name" value="MerR-type_HTH_dom"/>
</dbReference>
<dbReference type="InterPro" id="IPR047057">
    <property type="entry name" value="MerR_fam"/>
</dbReference>
<dbReference type="EMBL" id="CP076686">
    <property type="protein sequence ID" value="QWV13802.1"/>
    <property type="molecule type" value="Genomic_DNA"/>
</dbReference>
<protein>
    <submittedName>
        <fullName evidence="2">MerR family transcriptional regulator</fullName>
    </submittedName>
</protein>
<gene>
    <name evidence="2" type="ORF">KQ249_04040</name>
</gene>
<dbReference type="InterPro" id="IPR041698">
    <property type="entry name" value="Methyltransf_25"/>
</dbReference>
<dbReference type="PANTHER" id="PTHR30204">
    <property type="entry name" value="REDOX-CYCLING DRUG-SENSING TRANSCRIPTIONAL ACTIVATOR SOXR"/>
    <property type="match status" value="1"/>
</dbReference>
<organism evidence="2 3">
    <name type="scientific">Marinobacter adhaerens</name>
    <dbReference type="NCBI Taxonomy" id="1033846"/>
    <lineage>
        <taxon>Bacteria</taxon>
        <taxon>Pseudomonadati</taxon>
        <taxon>Pseudomonadota</taxon>
        <taxon>Gammaproteobacteria</taxon>
        <taxon>Pseudomonadales</taxon>
        <taxon>Marinobacteraceae</taxon>
        <taxon>Marinobacter</taxon>
    </lineage>
</organism>
<dbReference type="GeneID" id="78558588"/>
<feature type="domain" description="HTH merR-type" evidence="1">
    <location>
        <begin position="1"/>
        <end position="69"/>
    </location>
</feature>
<dbReference type="Proteomes" id="UP000683442">
    <property type="component" value="Chromosome"/>
</dbReference>
<accession>A0ABX8IQF4</accession>
<dbReference type="Pfam" id="PF13411">
    <property type="entry name" value="MerR_1"/>
    <property type="match status" value="1"/>
</dbReference>
<evidence type="ECO:0000313" key="2">
    <source>
        <dbReference type="EMBL" id="QWV13802.1"/>
    </source>
</evidence>
<dbReference type="RefSeq" id="WP_216688054.1">
    <property type="nucleotide sequence ID" value="NZ_CP076686.1"/>
</dbReference>
<dbReference type="PANTHER" id="PTHR30204:SF97">
    <property type="entry name" value="MERR FAMILY REGULATORY PROTEIN"/>
    <property type="match status" value="1"/>
</dbReference>
<evidence type="ECO:0000313" key="3">
    <source>
        <dbReference type="Proteomes" id="UP000683442"/>
    </source>
</evidence>
<evidence type="ECO:0000259" key="1">
    <source>
        <dbReference type="PROSITE" id="PS50937"/>
    </source>
</evidence>
<dbReference type="SMART" id="SM00422">
    <property type="entry name" value="HTH_MERR"/>
    <property type="match status" value="1"/>
</dbReference>
<name>A0ABX8IQF4_9GAMM</name>
<dbReference type="Pfam" id="PF13649">
    <property type="entry name" value="Methyltransf_25"/>
    <property type="match status" value="1"/>
</dbReference>